<evidence type="ECO:0000256" key="5">
    <source>
        <dbReference type="ARBA" id="ARBA00048204"/>
    </source>
</evidence>
<dbReference type="PANTHER" id="PTHR21314:SF0">
    <property type="entry name" value="QUEUOSINE 5'-PHOSPHATE N-GLYCOSYLASE_HYDROLASE"/>
    <property type="match status" value="1"/>
</dbReference>
<proteinExistence type="inferred from homology"/>
<organism evidence="7 8">
    <name type="scientific">Mesorhabditis spiculigera</name>
    <dbReference type="NCBI Taxonomy" id="96644"/>
    <lineage>
        <taxon>Eukaryota</taxon>
        <taxon>Metazoa</taxon>
        <taxon>Ecdysozoa</taxon>
        <taxon>Nematoda</taxon>
        <taxon>Chromadorea</taxon>
        <taxon>Rhabditida</taxon>
        <taxon>Rhabditina</taxon>
        <taxon>Rhabditomorpha</taxon>
        <taxon>Rhabditoidea</taxon>
        <taxon>Rhabditidae</taxon>
        <taxon>Mesorhabditinae</taxon>
        <taxon>Mesorhabditis</taxon>
    </lineage>
</organism>
<dbReference type="GO" id="GO:0006400">
    <property type="term" value="P:tRNA modification"/>
    <property type="evidence" value="ECO:0007669"/>
    <property type="project" value="TreeGrafter"/>
</dbReference>
<comment type="function">
    <text evidence="6">Catalyzes the hydrolysis of queuosine 5'-phosphate, releasing the nucleobase queuine (q). Is required for salvage of queuine from exogenous queuosine (Q) that is imported and then converted to queuosine 5'-phosphate intracellularly.</text>
</comment>
<evidence type="ECO:0000256" key="4">
    <source>
        <dbReference type="ARBA" id="ARBA00035393"/>
    </source>
</evidence>
<dbReference type="Pfam" id="PF10343">
    <property type="entry name" value="Q_salvage"/>
    <property type="match status" value="1"/>
</dbReference>
<keyword evidence="1 6" id="KW-0378">Hydrolase</keyword>
<dbReference type="EC" id="3.2.2.-" evidence="6"/>
<evidence type="ECO:0000313" key="7">
    <source>
        <dbReference type="EMBL" id="CAJ0584911.1"/>
    </source>
</evidence>
<feature type="non-terminal residue" evidence="7">
    <location>
        <position position="1"/>
    </location>
</feature>
<dbReference type="Proteomes" id="UP001177023">
    <property type="component" value="Unassembled WGS sequence"/>
</dbReference>
<evidence type="ECO:0000256" key="1">
    <source>
        <dbReference type="ARBA" id="ARBA00022801"/>
    </source>
</evidence>
<dbReference type="InterPro" id="IPR019438">
    <property type="entry name" value="Q_salvage"/>
</dbReference>
<dbReference type="EMBL" id="CATQJA010002701">
    <property type="protein sequence ID" value="CAJ0584911.1"/>
    <property type="molecule type" value="Genomic_DNA"/>
</dbReference>
<gene>
    <name evidence="7" type="ORF">MSPICULIGERA_LOCUS22946</name>
</gene>
<evidence type="ECO:0000256" key="2">
    <source>
        <dbReference type="ARBA" id="ARBA00035119"/>
    </source>
</evidence>
<keyword evidence="8" id="KW-1185">Reference proteome</keyword>
<dbReference type="AlphaFoldDB" id="A0AA36DCS9"/>
<dbReference type="GO" id="GO:0016787">
    <property type="term" value="F:hydrolase activity"/>
    <property type="evidence" value="ECO:0007669"/>
    <property type="project" value="UniProtKB-KW"/>
</dbReference>
<accession>A0AA36DCS9</accession>
<dbReference type="PANTHER" id="PTHR21314">
    <property type="entry name" value="QUEUOSINE 5'-PHOSPHATE N-GLYCOSYLASE_HYDROLASE-RELATED"/>
    <property type="match status" value="1"/>
</dbReference>
<evidence type="ECO:0000256" key="3">
    <source>
        <dbReference type="ARBA" id="ARBA00035306"/>
    </source>
</evidence>
<protein>
    <recommendedName>
        <fullName evidence="3 6">Queuosine 5'-phosphate N-glycosylase/hydrolase</fullName>
        <ecNumber evidence="6">3.2.2.-</ecNumber>
    </recommendedName>
    <alternativeName>
        <fullName evidence="4 6">Queuosine-nucleotide N-glycosylase/hydrolase</fullName>
    </alternativeName>
</protein>
<evidence type="ECO:0000256" key="6">
    <source>
        <dbReference type="RuleBase" id="RU365002"/>
    </source>
</evidence>
<reference evidence="7" key="1">
    <citation type="submission" date="2023-06" db="EMBL/GenBank/DDBJ databases">
        <authorList>
            <person name="Delattre M."/>
        </authorList>
    </citation>
    <scope>NUCLEOTIDE SEQUENCE</scope>
    <source>
        <strain evidence="7">AF72</strain>
    </source>
</reference>
<comment type="caution">
    <text evidence="7">The sequence shown here is derived from an EMBL/GenBank/DDBJ whole genome shotgun (WGS) entry which is preliminary data.</text>
</comment>
<comment type="catalytic activity">
    <reaction evidence="5 6">
        <text>queuosine 5'-phosphate + H2O = queuine + D-ribose 5-phosphate</text>
        <dbReference type="Rhea" id="RHEA:75387"/>
        <dbReference type="ChEBI" id="CHEBI:15377"/>
        <dbReference type="ChEBI" id="CHEBI:17433"/>
        <dbReference type="ChEBI" id="CHEBI:78346"/>
        <dbReference type="ChEBI" id="CHEBI:194371"/>
    </reaction>
    <physiologicalReaction direction="left-to-right" evidence="5 6">
        <dbReference type="Rhea" id="RHEA:75388"/>
    </physiologicalReaction>
</comment>
<sequence>MDSDRLSPRQSGKFIAERAEHIKFDEAAVQKVAAMILDAATNGELTQVQFAAQDVHPRGGGVAAIEWVFLLDTINFSFWPDEGSAWEITWKGTKQTGYFGACAAVNIAMENGVPMTSAKWMSEVTAAELGPILRSSIEPYNDIPLLAERVKAVNESGKILLEKFDGSFYNVVNQADGSCKRLLELIVENFPSFRDFAEYKGQKVSLLKRAQILVMDVYGALEGQLDGKFGDLSELTMFADYRVPQVMAYLGIFDYSEGLLEKLKNKVLLPNGSPEEVEIRGCSIAGCDRIYEAVQQLAEKCGQEHQKVTAGDIDVFLWMFRRKHAVEIEPRVPMHRTRCIYY</sequence>
<evidence type="ECO:0000313" key="8">
    <source>
        <dbReference type="Proteomes" id="UP001177023"/>
    </source>
</evidence>
<name>A0AA36DCS9_9BILA</name>
<comment type="similarity">
    <text evidence="2 6">Belongs to the QNG1 protein family.</text>
</comment>